<dbReference type="InterPro" id="IPR036514">
    <property type="entry name" value="SGNH_hydro_sf"/>
</dbReference>
<evidence type="ECO:0000313" key="4">
    <source>
        <dbReference type="Proteomes" id="UP000005380"/>
    </source>
</evidence>
<dbReference type="AlphaFoldDB" id="W0DQU0"/>
<dbReference type="CDD" id="cd01822">
    <property type="entry name" value="Lysophospholipase_L1_like"/>
    <property type="match status" value="1"/>
</dbReference>
<evidence type="ECO:0000256" key="1">
    <source>
        <dbReference type="SAM" id="SignalP"/>
    </source>
</evidence>
<name>W0DQU0_9GAMM</name>
<protein>
    <submittedName>
        <fullName evidence="3">Esterase</fullName>
    </submittedName>
</protein>
<keyword evidence="1" id="KW-0732">Signal</keyword>
<dbReference type="SUPFAM" id="SSF52266">
    <property type="entry name" value="SGNH hydrolase"/>
    <property type="match status" value="1"/>
</dbReference>
<dbReference type="eggNOG" id="COG2755">
    <property type="taxonomic scope" value="Bacteria"/>
</dbReference>
<evidence type="ECO:0000313" key="3">
    <source>
        <dbReference type="EMBL" id="AHF00990.1"/>
    </source>
</evidence>
<dbReference type="InParanoid" id="W0DQU0"/>
<accession>W0DQU0</accession>
<feature type="chain" id="PRO_5004787833" evidence="1">
    <location>
        <begin position="21"/>
        <end position="208"/>
    </location>
</feature>
<gene>
    <name evidence="3" type="ORF">THIAE_03580</name>
</gene>
<dbReference type="InterPro" id="IPR013830">
    <property type="entry name" value="SGNH_hydro"/>
</dbReference>
<dbReference type="KEGG" id="tao:THIAE_03580"/>
<dbReference type="Proteomes" id="UP000005380">
    <property type="component" value="Chromosome"/>
</dbReference>
<feature type="domain" description="SGNH hydrolase-type esterase" evidence="2">
    <location>
        <begin position="27"/>
        <end position="190"/>
    </location>
</feature>
<dbReference type="PANTHER" id="PTHR30383">
    <property type="entry name" value="THIOESTERASE 1/PROTEASE 1/LYSOPHOSPHOLIPASE L1"/>
    <property type="match status" value="1"/>
</dbReference>
<sequence>MITLLLVSWVLLLASQSVQSSSSTLLVLGDSLSAAYGIPQENGWVTLLDQKLTQQTMQQLKNVQVINASLSGETTSGGLQRLPGLLAQHQPTFVIIELGANDALRGQNLNQTQRNLAQMIELSQQQGAKVKLLGIRLPPNYGPAFDRRLAQMYLQLAEEYQVPLDPFFLADVALNQELMLEDGLHPNAAAQPIILARLWPQLQAWLTE</sequence>
<dbReference type="FunCoup" id="W0DQU0">
    <property type="interactions" value="65"/>
</dbReference>
<dbReference type="PANTHER" id="PTHR30383:SF24">
    <property type="entry name" value="THIOESTERASE 1_PROTEASE 1_LYSOPHOSPHOLIPASE L1"/>
    <property type="match status" value="1"/>
</dbReference>
<proteinExistence type="predicted"/>
<keyword evidence="4" id="KW-1185">Reference proteome</keyword>
<dbReference type="Pfam" id="PF13472">
    <property type="entry name" value="Lipase_GDSL_2"/>
    <property type="match status" value="1"/>
</dbReference>
<dbReference type="GO" id="GO:0004622">
    <property type="term" value="F:phosphatidylcholine lysophospholipase activity"/>
    <property type="evidence" value="ECO:0007669"/>
    <property type="project" value="TreeGrafter"/>
</dbReference>
<dbReference type="InterPro" id="IPR051532">
    <property type="entry name" value="Ester_Hydrolysis_Enzymes"/>
</dbReference>
<feature type="signal peptide" evidence="1">
    <location>
        <begin position="1"/>
        <end position="20"/>
    </location>
</feature>
<organism evidence="3 4">
    <name type="scientific">Thiomicrospira aerophila AL3</name>
    <dbReference type="NCBI Taxonomy" id="717772"/>
    <lineage>
        <taxon>Bacteria</taxon>
        <taxon>Pseudomonadati</taxon>
        <taxon>Pseudomonadota</taxon>
        <taxon>Gammaproteobacteria</taxon>
        <taxon>Thiotrichales</taxon>
        <taxon>Piscirickettsiaceae</taxon>
        <taxon>Thiomicrospira</taxon>
    </lineage>
</organism>
<reference evidence="3 4" key="1">
    <citation type="submission" date="2013-12" db="EMBL/GenBank/DDBJ databases">
        <authorList>
            <consortium name="DOE Joint Genome Institute"/>
            <person name="Kappler U."/>
            <person name="Huntemann M."/>
            <person name="Han J."/>
            <person name="Chen A."/>
            <person name="Kyrpides N."/>
            <person name="Mavromatis K."/>
            <person name="Markowitz V."/>
            <person name="Palaniappan K."/>
            <person name="Ivanova N."/>
            <person name="Schaumberg A."/>
            <person name="Pati A."/>
            <person name="Liolios K."/>
            <person name="Nordberg H.P."/>
            <person name="Cantor M.N."/>
            <person name="Hua S.X."/>
            <person name="Woyke T."/>
        </authorList>
    </citation>
    <scope>NUCLEOTIDE SEQUENCE [LARGE SCALE GENOMIC DNA]</scope>
    <source>
        <strain evidence="4">AL2</strain>
    </source>
</reference>
<dbReference type="HOGENOM" id="CLU_051180_3_0_6"/>
<dbReference type="EMBL" id="CP007030">
    <property type="protein sequence ID" value="AHF00990.1"/>
    <property type="molecule type" value="Genomic_DNA"/>
</dbReference>
<dbReference type="OrthoDB" id="9786188at2"/>
<evidence type="ECO:0000259" key="2">
    <source>
        <dbReference type="Pfam" id="PF13472"/>
    </source>
</evidence>
<dbReference type="STRING" id="717772.THIAE_03580"/>
<dbReference type="Gene3D" id="3.40.50.1110">
    <property type="entry name" value="SGNH hydrolase"/>
    <property type="match status" value="1"/>
</dbReference>